<keyword evidence="3" id="KW-1185">Reference proteome</keyword>
<dbReference type="RefSeq" id="WP_151141712.1">
    <property type="nucleotide sequence ID" value="NZ_WAGX01000004.1"/>
</dbReference>
<reference evidence="2 3" key="1">
    <citation type="submission" date="2019-09" db="EMBL/GenBank/DDBJ databases">
        <authorList>
            <person name="Valk L.C."/>
        </authorList>
    </citation>
    <scope>NUCLEOTIDE SEQUENCE [LARGE SCALE GENOMIC DNA]</scope>
    <source>
        <strain evidence="2">GalUA</strain>
    </source>
</reference>
<dbReference type="PIRSF" id="PIRSF037984">
    <property type="entry name" value="Met_synth_TM0269_prd"/>
    <property type="match status" value="1"/>
</dbReference>
<dbReference type="SUPFAM" id="SSF56507">
    <property type="entry name" value="Methionine synthase activation domain-like"/>
    <property type="match status" value="1"/>
</dbReference>
<gene>
    <name evidence="2" type="ORF">F7O84_02750</name>
</gene>
<protein>
    <submittedName>
        <fullName evidence="2">Vitamin B12 dependent methionine synthase activation subunit</fullName>
    </submittedName>
</protein>
<sequence length="214" mass="23605">MQVNKKETLRYLGYKGQDIDAKLETLIEEASKELEISINPKSVHKEFSCNVIDETTVLLGPIKITSKNLAKNLKGCDSAIIFAATIGSSVDTLIKRYSITNLAKASVIQAAGAALIETFCDSLEDSIRLDATKRDLYLRPRFSPGYGDLSLEHQREIFNILECSKRIGLSLTDTCLMVPSKSVTAIIGLSKIKNNCLKQKCTTCSSTQCEYRDA</sequence>
<dbReference type="InterPro" id="IPR004223">
    <property type="entry name" value="VitB12-dep_Met_synth_activ_dom"/>
</dbReference>
<name>A0A7V7QLD8_9FIRM</name>
<dbReference type="Proteomes" id="UP000461768">
    <property type="component" value="Unassembled WGS sequence"/>
</dbReference>
<evidence type="ECO:0000259" key="1">
    <source>
        <dbReference type="Pfam" id="PF02965"/>
    </source>
</evidence>
<organism evidence="2 3">
    <name type="scientific">Candidatus Galacturonatibacter soehngenii</name>
    <dbReference type="NCBI Taxonomy" id="2307010"/>
    <lineage>
        <taxon>Bacteria</taxon>
        <taxon>Bacillati</taxon>
        <taxon>Bacillota</taxon>
        <taxon>Clostridia</taxon>
        <taxon>Lachnospirales</taxon>
        <taxon>Lachnospiraceae</taxon>
        <taxon>Candidatus Galacturonatibacter</taxon>
    </lineage>
</organism>
<dbReference type="InterPro" id="IPR037010">
    <property type="entry name" value="VitB12-dep_Met_synth_activ_sf"/>
</dbReference>
<proteinExistence type="predicted"/>
<dbReference type="Gene3D" id="3.40.109.40">
    <property type="match status" value="1"/>
</dbReference>
<dbReference type="Pfam" id="PF02965">
    <property type="entry name" value="Met_synt_B12"/>
    <property type="match status" value="1"/>
</dbReference>
<reference evidence="2 3" key="2">
    <citation type="submission" date="2020-02" db="EMBL/GenBank/DDBJ databases">
        <title>Candidatus Galacturonibacter soehngenii shows hetero-acetogenic catabolism of galacturonic acid but lacks a canonical carbon monoxide dehydrogenase/acetyl-CoA synthase complex.</title>
        <authorList>
            <person name="Diender M."/>
            <person name="Stouten G.R."/>
            <person name="Petersen J.F."/>
            <person name="Nielsen P.H."/>
            <person name="Dueholm M.S."/>
            <person name="Pronk J.T."/>
            <person name="Van Loosdrecht M.C.M."/>
        </authorList>
    </citation>
    <scope>NUCLEOTIDE SEQUENCE [LARGE SCALE GENOMIC DNA]</scope>
    <source>
        <strain evidence="2">GalUA</strain>
    </source>
</reference>
<dbReference type="AlphaFoldDB" id="A0A7V7QLD8"/>
<dbReference type="EMBL" id="WAGX01000004">
    <property type="protein sequence ID" value="KAB1439334.1"/>
    <property type="molecule type" value="Genomic_DNA"/>
</dbReference>
<dbReference type="GO" id="GO:0008705">
    <property type="term" value="F:methionine synthase activity"/>
    <property type="evidence" value="ECO:0007669"/>
    <property type="project" value="InterPro"/>
</dbReference>
<evidence type="ECO:0000313" key="3">
    <source>
        <dbReference type="Proteomes" id="UP000461768"/>
    </source>
</evidence>
<dbReference type="OrthoDB" id="9816190at2"/>
<accession>A0A7V7QLD8</accession>
<comment type="caution">
    <text evidence="2">The sequence shown here is derived from an EMBL/GenBank/DDBJ whole genome shotgun (WGS) entry which is preliminary data.</text>
</comment>
<feature type="domain" description="AdoMet activation" evidence="1">
    <location>
        <begin position="77"/>
        <end position="187"/>
    </location>
</feature>
<dbReference type="InterPro" id="IPR017342">
    <property type="entry name" value="S-AdoMet-dep_Met_synth_prd"/>
</dbReference>
<evidence type="ECO:0000313" key="2">
    <source>
        <dbReference type="EMBL" id="KAB1439334.1"/>
    </source>
</evidence>